<sequence length="221" mass="25770">MPPFVVYLIICRWLTQFIKVVTIRRTCSSISNTRSAGGVAFVGSHLDYTAYRDLIQEGRKENRDEDCRCRKHKRDEDDEVHKKTEKGRELRESKYSREHDEERESRRGDRVIDMLTTQREPDMIVRGGMMVDVPGTDPVRSGNHLGQHSHGFRWPYGPVRHVTEYKDCQVPMVLEALERMHAHLTADVVSNDPLFNWMEGYVLRPSESTRILKDNDIIWSG</sequence>
<name>A0A2U1N7A6_ARTAN</name>
<gene>
    <name evidence="2" type="ORF">CTI12_AA296350</name>
</gene>
<protein>
    <submittedName>
        <fullName evidence="2">Uncharacterized protein</fullName>
    </submittedName>
</protein>
<reference evidence="2 3" key="1">
    <citation type="journal article" date="2018" name="Mol. Plant">
        <title>The genome of Artemisia annua provides insight into the evolution of Asteraceae family and artemisinin biosynthesis.</title>
        <authorList>
            <person name="Shen Q."/>
            <person name="Zhang L."/>
            <person name="Liao Z."/>
            <person name="Wang S."/>
            <person name="Yan T."/>
            <person name="Shi P."/>
            <person name="Liu M."/>
            <person name="Fu X."/>
            <person name="Pan Q."/>
            <person name="Wang Y."/>
            <person name="Lv Z."/>
            <person name="Lu X."/>
            <person name="Zhang F."/>
            <person name="Jiang W."/>
            <person name="Ma Y."/>
            <person name="Chen M."/>
            <person name="Hao X."/>
            <person name="Li L."/>
            <person name="Tang Y."/>
            <person name="Lv G."/>
            <person name="Zhou Y."/>
            <person name="Sun X."/>
            <person name="Brodelius P.E."/>
            <person name="Rose J.K.C."/>
            <person name="Tang K."/>
        </authorList>
    </citation>
    <scope>NUCLEOTIDE SEQUENCE [LARGE SCALE GENOMIC DNA]</scope>
    <source>
        <strain evidence="3">cv. Huhao1</strain>
        <tissue evidence="2">Leaf</tissue>
    </source>
</reference>
<proteinExistence type="predicted"/>
<comment type="caution">
    <text evidence="2">The sequence shown here is derived from an EMBL/GenBank/DDBJ whole genome shotgun (WGS) entry which is preliminary data.</text>
</comment>
<dbReference type="EMBL" id="PKPP01003453">
    <property type="protein sequence ID" value="PWA69379.1"/>
    <property type="molecule type" value="Genomic_DNA"/>
</dbReference>
<accession>A0A2U1N7A6</accession>
<organism evidence="2 3">
    <name type="scientific">Artemisia annua</name>
    <name type="common">Sweet wormwood</name>
    <dbReference type="NCBI Taxonomy" id="35608"/>
    <lineage>
        <taxon>Eukaryota</taxon>
        <taxon>Viridiplantae</taxon>
        <taxon>Streptophyta</taxon>
        <taxon>Embryophyta</taxon>
        <taxon>Tracheophyta</taxon>
        <taxon>Spermatophyta</taxon>
        <taxon>Magnoliopsida</taxon>
        <taxon>eudicotyledons</taxon>
        <taxon>Gunneridae</taxon>
        <taxon>Pentapetalae</taxon>
        <taxon>asterids</taxon>
        <taxon>campanulids</taxon>
        <taxon>Asterales</taxon>
        <taxon>Asteraceae</taxon>
        <taxon>Asteroideae</taxon>
        <taxon>Anthemideae</taxon>
        <taxon>Artemisiinae</taxon>
        <taxon>Artemisia</taxon>
    </lineage>
</organism>
<evidence type="ECO:0000256" key="1">
    <source>
        <dbReference type="SAM" id="MobiDB-lite"/>
    </source>
</evidence>
<dbReference type="STRING" id="35608.A0A2U1N7A6"/>
<evidence type="ECO:0000313" key="2">
    <source>
        <dbReference type="EMBL" id="PWA69379.1"/>
    </source>
</evidence>
<keyword evidence="3" id="KW-1185">Reference proteome</keyword>
<feature type="region of interest" description="Disordered" evidence="1">
    <location>
        <begin position="73"/>
        <end position="109"/>
    </location>
</feature>
<dbReference type="OrthoDB" id="74813at2759"/>
<dbReference type="Proteomes" id="UP000245207">
    <property type="component" value="Unassembled WGS sequence"/>
</dbReference>
<feature type="compositionally biased region" description="Basic and acidic residues" evidence="1">
    <location>
        <begin position="79"/>
        <end position="109"/>
    </location>
</feature>
<dbReference type="AlphaFoldDB" id="A0A2U1N7A6"/>
<evidence type="ECO:0000313" key="3">
    <source>
        <dbReference type="Proteomes" id="UP000245207"/>
    </source>
</evidence>